<dbReference type="RefSeq" id="WP_127162318.1">
    <property type="nucleotide sequence ID" value="NZ_CP029822.1"/>
</dbReference>
<sequence length="120" mass="13418">MMLKLNTPITLDQLDSWGTVVDLGSTIVEGDANVYGKFTLGTPDQPSSGGYFGVTKSIFRMTYPFSEQATVVKGQVTLTNEDTGEKWTFKEGDSWIVEKGTKVLWQVDTDYFIKHYFSAN</sequence>
<organism evidence="2 3">
    <name type="scientific">Entomomonas moraniae</name>
    <dbReference type="NCBI Taxonomy" id="2213226"/>
    <lineage>
        <taxon>Bacteria</taxon>
        <taxon>Pseudomonadati</taxon>
        <taxon>Pseudomonadota</taxon>
        <taxon>Gammaproteobacteria</taxon>
        <taxon>Pseudomonadales</taxon>
        <taxon>Pseudomonadaceae</taxon>
        <taxon>Entomomonas</taxon>
    </lineage>
</organism>
<evidence type="ECO:0000313" key="3">
    <source>
        <dbReference type="Proteomes" id="UP000273143"/>
    </source>
</evidence>
<dbReference type="Gene3D" id="2.60.120.10">
    <property type="entry name" value="Jelly Rolls"/>
    <property type="match status" value="1"/>
</dbReference>
<feature type="domain" description="(S)-ureidoglycine aminohydrolase cupin" evidence="1">
    <location>
        <begin position="43"/>
        <end position="116"/>
    </location>
</feature>
<evidence type="ECO:0000259" key="1">
    <source>
        <dbReference type="Pfam" id="PF05899"/>
    </source>
</evidence>
<reference evidence="3" key="1">
    <citation type="submission" date="2018-06" db="EMBL/GenBank/DDBJ databases">
        <title>Complete genome of Pseudomonas insecticola strain QZS01.</title>
        <authorList>
            <person name="Wang J."/>
            <person name="Su Q."/>
        </authorList>
    </citation>
    <scope>NUCLEOTIDE SEQUENCE [LARGE SCALE GENOMIC DNA]</scope>
    <source>
        <strain evidence="3">QZS01</strain>
    </source>
</reference>
<dbReference type="PANTHER" id="PTHR40943">
    <property type="entry name" value="CYTOPLASMIC PROTEIN-RELATED"/>
    <property type="match status" value="1"/>
</dbReference>
<evidence type="ECO:0000313" key="2">
    <source>
        <dbReference type="EMBL" id="AZS50168.1"/>
    </source>
</evidence>
<dbReference type="InterPro" id="IPR008579">
    <property type="entry name" value="UGlyAH_Cupin_dom"/>
</dbReference>
<dbReference type="AlphaFoldDB" id="A0A3Q9JI73"/>
<keyword evidence="3" id="KW-1185">Reference proteome</keyword>
<name>A0A3Q9JI73_9GAMM</name>
<dbReference type="Pfam" id="PF05899">
    <property type="entry name" value="Cupin_3"/>
    <property type="match status" value="1"/>
</dbReference>
<dbReference type="KEGG" id="emo:DM558_04975"/>
<dbReference type="SUPFAM" id="SSF51182">
    <property type="entry name" value="RmlC-like cupins"/>
    <property type="match status" value="1"/>
</dbReference>
<dbReference type="InterPro" id="IPR011051">
    <property type="entry name" value="RmlC_Cupin_sf"/>
</dbReference>
<dbReference type="Proteomes" id="UP000273143">
    <property type="component" value="Chromosome"/>
</dbReference>
<proteinExistence type="predicted"/>
<protein>
    <submittedName>
        <fullName evidence="2">DUF861 domain-containing protein</fullName>
    </submittedName>
</protein>
<dbReference type="InterPro" id="IPR014710">
    <property type="entry name" value="RmlC-like_jellyroll"/>
</dbReference>
<gene>
    <name evidence="2" type="ORF">DM558_04975</name>
</gene>
<accession>A0A3Q9JI73</accession>
<dbReference type="PANTHER" id="PTHR40943:SF1">
    <property type="entry name" value="CYTOPLASMIC PROTEIN"/>
    <property type="match status" value="1"/>
</dbReference>
<dbReference type="EMBL" id="CP029822">
    <property type="protein sequence ID" value="AZS50168.1"/>
    <property type="molecule type" value="Genomic_DNA"/>
</dbReference>